<dbReference type="PANTHER" id="PTHR43407:SF1">
    <property type="entry name" value="LENGSIN"/>
    <property type="match status" value="1"/>
</dbReference>
<proteinExistence type="inferred from homology"/>
<dbReference type="GO" id="GO:0019740">
    <property type="term" value="P:nitrogen utilization"/>
    <property type="evidence" value="ECO:0007669"/>
    <property type="project" value="TreeGrafter"/>
</dbReference>
<comment type="catalytic activity">
    <reaction evidence="10 17">
        <text>L-glutamate + NH4(+) + ATP = L-glutamine + ADP + phosphate + H(+)</text>
        <dbReference type="Rhea" id="RHEA:16169"/>
        <dbReference type="ChEBI" id="CHEBI:15378"/>
        <dbReference type="ChEBI" id="CHEBI:28938"/>
        <dbReference type="ChEBI" id="CHEBI:29985"/>
        <dbReference type="ChEBI" id="CHEBI:30616"/>
        <dbReference type="ChEBI" id="CHEBI:43474"/>
        <dbReference type="ChEBI" id="CHEBI:58359"/>
        <dbReference type="ChEBI" id="CHEBI:456216"/>
        <dbReference type="EC" id="6.3.1.2"/>
    </reaction>
</comment>
<keyword evidence="7 17" id="KW-0436">Ligase</keyword>
<comment type="cofactor">
    <cofactor evidence="13">
        <name>Mg(2+)</name>
        <dbReference type="ChEBI" id="CHEBI:18420"/>
    </cofactor>
    <text evidence="13">Binds 2 Mg(2+) ions per subunit.</text>
</comment>
<dbReference type="FunFam" id="3.30.590.10:FF:000001">
    <property type="entry name" value="Glutamine synthetase"/>
    <property type="match status" value="1"/>
</dbReference>
<evidence type="ECO:0000256" key="8">
    <source>
        <dbReference type="ARBA" id="ARBA00022741"/>
    </source>
</evidence>
<feature type="binding site" evidence="13">
    <location>
        <position position="134"/>
    </location>
    <ligand>
        <name>Mg(2+)</name>
        <dbReference type="ChEBI" id="CHEBI:18420"/>
        <label>1</label>
    </ligand>
</feature>
<feature type="binding site" evidence="11">
    <location>
        <begin position="267"/>
        <end position="268"/>
    </location>
    <ligand>
        <name>L-glutamate</name>
        <dbReference type="ChEBI" id="CHEBI:29985"/>
    </ligand>
</feature>
<dbReference type="PROSITE" id="PS51987">
    <property type="entry name" value="GS_CATALYTIC"/>
    <property type="match status" value="1"/>
</dbReference>
<dbReference type="GO" id="GO:0016020">
    <property type="term" value="C:membrane"/>
    <property type="evidence" value="ECO:0007669"/>
    <property type="project" value="TreeGrafter"/>
</dbReference>
<evidence type="ECO:0000256" key="3">
    <source>
        <dbReference type="ARBA" id="ARBA00011354"/>
    </source>
</evidence>
<feature type="binding site" evidence="11">
    <location>
        <position position="331"/>
    </location>
    <ligand>
        <name>L-glutamate</name>
        <dbReference type="ChEBI" id="CHEBI:29985"/>
    </ligand>
</feature>
<keyword evidence="14" id="KW-0597">Phosphoprotein</keyword>
<evidence type="ECO:0000256" key="10">
    <source>
        <dbReference type="ARBA" id="ARBA00049436"/>
    </source>
</evidence>
<feature type="binding site" evidence="12">
    <location>
        <position position="357"/>
    </location>
    <ligand>
        <name>ATP</name>
        <dbReference type="ChEBI" id="CHEBI:30616"/>
    </ligand>
</feature>
<feature type="domain" description="GS beta-grasp" evidence="18">
    <location>
        <begin position="15"/>
        <end position="99"/>
    </location>
</feature>
<feature type="modified residue" description="O-AMP-tyrosine" evidence="14">
    <location>
        <position position="402"/>
    </location>
</feature>
<keyword evidence="21" id="KW-1185">Reference proteome</keyword>
<keyword evidence="13" id="KW-0479">Metal-binding</keyword>
<dbReference type="SUPFAM" id="SSF55931">
    <property type="entry name" value="Glutamine synthetase/guanido kinase"/>
    <property type="match status" value="1"/>
</dbReference>
<dbReference type="Pfam" id="PF03951">
    <property type="entry name" value="Gln-synt_N"/>
    <property type="match status" value="1"/>
</dbReference>
<dbReference type="EMBL" id="WBKB01000002">
    <property type="protein sequence ID" value="KAB1644185.1"/>
    <property type="molecule type" value="Genomic_DNA"/>
</dbReference>
<evidence type="ECO:0000256" key="5">
    <source>
        <dbReference type="ARBA" id="ARBA00021364"/>
    </source>
</evidence>
<comment type="subunit">
    <text evidence="3">Oligomer of 12 subunits arranged in the form of two hexagons.</text>
</comment>
<dbReference type="Gene3D" id="3.10.20.70">
    <property type="entry name" value="Glutamine synthetase, N-terminal domain"/>
    <property type="match status" value="1"/>
</dbReference>
<keyword evidence="9 12" id="KW-0067">ATP-binding</keyword>
<dbReference type="AlphaFoldDB" id="A0A7J5BD96"/>
<evidence type="ECO:0000256" key="9">
    <source>
        <dbReference type="ARBA" id="ARBA00022840"/>
    </source>
</evidence>
<dbReference type="RefSeq" id="WP_158051688.1">
    <property type="nucleotide sequence ID" value="NZ_WBKB01000002.1"/>
</dbReference>
<dbReference type="PROSITE" id="PS00181">
    <property type="entry name" value="GLNA_ATP"/>
    <property type="match status" value="1"/>
</dbReference>
<evidence type="ECO:0000259" key="19">
    <source>
        <dbReference type="PROSITE" id="PS51987"/>
    </source>
</evidence>
<evidence type="ECO:0000256" key="13">
    <source>
        <dbReference type="PIRSR" id="PIRSR604809-3"/>
    </source>
</evidence>
<evidence type="ECO:0000256" key="16">
    <source>
        <dbReference type="RuleBase" id="RU000384"/>
    </source>
</evidence>
<dbReference type="InterPro" id="IPR008146">
    <property type="entry name" value="Gln_synth_cat_dom"/>
</dbReference>
<dbReference type="GO" id="GO:0004356">
    <property type="term" value="F:glutamine synthetase activity"/>
    <property type="evidence" value="ECO:0007669"/>
    <property type="project" value="UniProtKB-EC"/>
</dbReference>
<feature type="binding site" evidence="12">
    <location>
        <position position="343"/>
    </location>
    <ligand>
        <name>ATP</name>
        <dbReference type="ChEBI" id="CHEBI:30616"/>
    </ligand>
</feature>
<evidence type="ECO:0000256" key="12">
    <source>
        <dbReference type="PIRSR" id="PIRSR604809-2"/>
    </source>
</evidence>
<feature type="binding site" evidence="11">
    <location>
        <position position="364"/>
    </location>
    <ligand>
        <name>L-glutamate</name>
        <dbReference type="ChEBI" id="CHEBI:29985"/>
    </ligand>
</feature>
<evidence type="ECO:0000256" key="6">
    <source>
        <dbReference type="ARBA" id="ARBA00022490"/>
    </source>
</evidence>
<feature type="binding site" evidence="12">
    <location>
        <begin position="274"/>
        <end position="276"/>
    </location>
    <ligand>
        <name>ATP</name>
        <dbReference type="ChEBI" id="CHEBI:30616"/>
    </ligand>
</feature>
<dbReference type="Gene3D" id="3.30.590.10">
    <property type="entry name" value="Glutamine synthetase/guanido kinase, catalytic domain"/>
    <property type="match status" value="1"/>
</dbReference>
<feature type="binding site" evidence="13">
    <location>
        <position position="272"/>
    </location>
    <ligand>
        <name>Mg(2+)</name>
        <dbReference type="ChEBI" id="CHEBI:18420"/>
        <label>1</label>
    </ligand>
</feature>
<evidence type="ECO:0000313" key="21">
    <source>
        <dbReference type="Proteomes" id="UP000433493"/>
    </source>
</evidence>
<feature type="binding site" evidence="13">
    <location>
        <position position="223"/>
    </location>
    <ligand>
        <name>Mg(2+)</name>
        <dbReference type="ChEBI" id="CHEBI:18420"/>
        <label>1</label>
    </ligand>
</feature>
<feature type="binding site" evidence="12">
    <location>
        <position position="210"/>
    </location>
    <ligand>
        <name>ATP</name>
        <dbReference type="ChEBI" id="CHEBI:30616"/>
    </ligand>
</feature>
<dbReference type="EC" id="6.3.1.2" evidence="4 17"/>
<evidence type="ECO:0000256" key="4">
    <source>
        <dbReference type="ARBA" id="ARBA00012937"/>
    </source>
</evidence>
<dbReference type="InterPro" id="IPR004809">
    <property type="entry name" value="Gln_synth_I"/>
</dbReference>
<dbReference type="GO" id="GO:0005737">
    <property type="term" value="C:cytoplasm"/>
    <property type="evidence" value="ECO:0007669"/>
    <property type="project" value="UniProtKB-SubCell"/>
</dbReference>
<evidence type="ECO:0000256" key="11">
    <source>
        <dbReference type="PIRSR" id="PIRSR604809-1"/>
    </source>
</evidence>
<feature type="binding site" evidence="13">
    <location>
        <position position="362"/>
    </location>
    <ligand>
        <name>Mg(2+)</name>
        <dbReference type="ChEBI" id="CHEBI:18420"/>
        <label>1</label>
    </ligand>
</feature>
<comment type="subcellular location">
    <subcellularLocation>
        <location evidence="1">Cytoplasm</location>
    </subcellularLocation>
</comment>
<dbReference type="OrthoDB" id="9807095at2"/>
<dbReference type="InterPro" id="IPR036651">
    <property type="entry name" value="Gln_synt_N_sf"/>
</dbReference>
<evidence type="ECO:0000256" key="14">
    <source>
        <dbReference type="PIRSR" id="PIRSR604809-50"/>
    </source>
</evidence>
<evidence type="ECO:0000256" key="2">
    <source>
        <dbReference type="ARBA" id="ARBA00009897"/>
    </source>
</evidence>
<organism evidence="20 21">
    <name type="scientific">Gulosibacter chungangensis</name>
    <dbReference type="NCBI Taxonomy" id="979746"/>
    <lineage>
        <taxon>Bacteria</taxon>
        <taxon>Bacillati</taxon>
        <taxon>Actinomycetota</taxon>
        <taxon>Actinomycetes</taxon>
        <taxon>Micrococcales</taxon>
        <taxon>Microbacteriaceae</taxon>
        <taxon>Gulosibacter</taxon>
    </lineage>
</organism>
<feature type="binding site" evidence="11">
    <location>
        <position position="343"/>
    </location>
    <ligand>
        <name>L-glutamate</name>
        <dbReference type="ChEBI" id="CHEBI:29985"/>
    </ligand>
</feature>
<dbReference type="InterPro" id="IPR014746">
    <property type="entry name" value="Gln_synth/guanido_kin_cat_dom"/>
</dbReference>
<evidence type="ECO:0000313" key="20">
    <source>
        <dbReference type="EMBL" id="KAB1644185.1"/>
    </source>
</evidence>
<gene>
    <name evidence="20" type="primary">glnA</name>
    <name evidence="20" type="ORF">F8O05_05265</name>
</gene>
<dbReference type="InterPro" id="IPR027303">
    <property type="entry name" value="Gln_synth_gly_rich_site"/>
</dbReference>
<dbReference type="InterPro" id="IPR027302">
    <property type="entry name" value="Gln_synth_N_conserv_site"/>
</dbReference>
<dbReference type="SUPFAM" id="SSF54368">
    <property type="entry name" value="Glutamine synthetase, N-terminal domain"/>
    <property type="match status" value="1"/>
</dbReference>
<dbReference type="NCBIfam" id="TIGR00653">
    <property type="entry name" value="GlnA"/>
    <property type="match status" value="1"/>
</dbReference>
<evidence type="ECO:0000259" key="18">
    <source>
        <dbReference type="PROSITE" id="PS51986"/>
    </source>
</evidence>
<sequence>MFTEPAELLSFIKEKGISFIDIRFTDLPGTQQHFNVPASTIDDDFFSSGQLFDGSSIRGFASINESDLQLIPDVTTAYVDPFRAEPTVIILCDIFNPRTGEIYHRDPRQVAKKAEKFLASTGVADTAIFAPEAEFYVFEDVRFENHPHRTYYQVDSDEGFWNTGREEVGGNLGNKTPKKGGYFPVPPVDKQADLRDAMSMTLIESGFQLERAHHEVGSGGQAEINYRFNTLVHSADDVLKFKYLIKGVANDWGKTVTFMPKPMFGENGSGMHTHMSLWLNGDPLFYDEAGYASLSDTARWYIGGILAHGKSLAAFTNPSTNSYHRLVKGYEAPINLAYSAGNRSAAVRIPITGSNPKAKRIEFRTPDATANPYLAFAALLMAGLDGIQNRIEPLEPIDKDLYELPPEEAKNIPQMPVSLSEALHALEEDHDYLLKGGVFDEDLIQTWIEYKTNAEIVPMAERPHPYEYELYFGV</sequence>
<dbReference type="SMART" id="SM01230">
    <property type="entry name" value="Gln-synt_C"/>
    <property type="match status" value="1"/>
</dbReference>
<name>A0A7J5BD96_9MICO</name>
<evidence type="ECO:0000256" key="7">
    <source>
        <dbReference type="ARBA" id="ARBA00022598"/>
    </source>
</evidence>
<dbReference type="GO" id="GO:0006542">
    <property type="term" value="P:glutamine biosynthetic process"/>
    <property type="evidence" value="ECO:0007669"/>
    <property type="project" value="InterPro"/>
</dbReference>
<dbReference type="PANTHER" id="PTHR43407">
    <property type="entry name" value="GLUTAMINE SYNTHETASE"/>
    <property type="match status" value="1"/>
</dbReference>
<evidence type="ECO:0000256" key="1">
    <source>
        <dbReference type="ARBA" id="ARBA00004496"/>
    </source>
</evidence>
<comment type="similarity">
    <text evidence="2 15 16">Belongs to the glutamine synthetase family.</text>
</comment>
<feature type="domain" description="GS catalytic" evidence="19">
    <location>
        <begin position="107"/>
        <end position="474"/>
    </location>
</feature>
<feature type="binding site" evidence="13">
    <location>
        <position position="215"/>
    </location>
    <ligand>
        <name>Mg(2+)</name>
        <dbReference type="ChEBI" id="CHEBI:18420"/>
        <label>1</label>
    </ligand>
</feature>
<dbReference type="GO" id="GO:0046872">
    <property type="term" value="F:metal ion binding"/>
    <property type="evidence" value="ECO:0007669"/>
    <property type="project" value="UniProtKB-KW"/>
</dbReference>
<keyword evidence="8 12" id="KW-0547">Nucleotide-binding</keyword>
<keyword evidence="6" id="KW-0963">Cytoplasm</keyword>
<dbReference type="PROSITE" id="PS51986">
    <property type="entry name" value="GS_BETA_GRASP"/>
    <property type="match status" value="1"/>
</dbReference>
<feature type="binding site" evidence="12">
    <location>
        <begin position="226"/>
        <end position="228"/>
    </location>
    <ligand>
        <name>ATP</name>
        <dbReference type="ChEBI" id="CHEBI:30616"/>
    </ligand>
</feature>
<protein>
    <recommendedName>
        <fullName evidence="5 17">Glutamine synthetase</fullName>
        <ecNumber evidence="4 17">6.3.1.2</ecNumber>
    </recommendedName>
</protein>
<dbReference type="GO" id="GO:0005524">
    <property type="term" value="F:ATP binding"/>
    <property type="evidence" value="ECO:0007669"/>
    <property type="project" value="UniProtKB-KW"/>
</dbReference>
<feature type="binding site" evidence="13">
    <location>
        <position position="132"/>
    </location>
    <ligand>
        <name>Mg(2+)</name>
        <dbReference type="ChEBI" id="CHEBI:18420"/>
        <label>1</label>
    </ligand>
</feature>
<accession>A0A7J5BD96</accession>
<feature type="binding site" evidence="11">
    <location>
        <position position="325"/>
    </location>
    <ligand>
        <name>L-glutamate</name>
        <dbReference type="ChEBI" id="CHEBI:29985"/>
    </ligand>
</feature>
<evidence type="ECO:0000256" key="17">
    <source>
        <dbReference type="RuleBase" id="RU004356"/>
    </source>
</evidence>
<reference evidence="20 21" key="1">
    <citation type="submission" date="2019-09" db="EMBL/GenBank/DDBJ databases">
        <title>Phylogeny of genus Pseudoclavibacter and closely related genus.</title>
        <authorList>
            <person name="Li Y."/>
        </authorList>
    </citation>
    <scope>NUCLEOTIDE SEQUENCE [LARGE SCALE GENOMIC DNA]</scope>
    <source>
        <strain evidence="20 21">KCTC 13959</strain>
    </source>
</reference>
<comment type="caution">
    <text evidence="20">The sequence shown here is derived from an EMBL/GenBank/DDBJ whole genome shotgun (WGS) entry which is preliminary data.</text>
</comment>
<dbReference type="Pfam" id="PF00120">
    <property type="entry name" value="Gln-synt_C"/>
    <property type="match status" value="1"/>
</dbReference>
<dbReference type="Proteomes" id="UP000433493">
    <property type="component" value="Unassembled WGS sequence"/>
</dbReference>
<evidence type="ECO:0000256" key="15">
    <source>
        <dbReference type="PROSITE-ProRule" id="PRU01330"/>
    </source>
</evidence>
<keyword evidence="13" id="KW-0460">Magnesium</keyword>
<dbReference type="InterPro" id="IPR008147">
    <property type="entry name" value="Gln_synt_N"/>
</dbReference>
<dbReference type="PROSITE" id="PS00180">
    <property type="entry name" value="GLNA_1"/>
    <property type="match status" value="1"/>
</dbReference>